<dbReference type="eggNOG" id="COG1397">
    <property type="taxonomic scope" value="Bacteria"/>
</dbReference>
<dbReference type="EMBL" id="AAXW01000037">
    <property type="protein sequence ID" value="EAZ89766.1"/>
    <property type="molecule type" value="Genomic_DNA"/>
</dbReference>
<dbReference type="SUPFAM" id="SSF101478">
    <property type="entry name" value="ADP-ribosylglycohydrolase"/>
    <property type="match status" value="1"/>
</dbReference>
<dbReference type="RefSeq" id="WP_008277129.1">
    <property type="nucleotide sequence ID" value="NZ_AAXW01000037.1"/>
</dbReference>
<sequence>MNQSLSNSFRGSLLGLKVANLINSEKQTLLNWEIINQKVIIDLIKSETISRETCEKITFICKKSSISSGEFILVILPLILFFHETEALLHEQLEKIKKYNNITQETIEDIMIFRKITNLILNQEKPPLNHLLTVSPLLKKVETFLDNQTTLTELKKQFRPQTALDSNYLLLSLYCFCRTTDNFKLSILQASQFNYPVILGITAVLSGAYNGYSGIPVSWRLNISLKDQENSLYQQISQLWAKWAGVDEPLKIIGSIETQVITSPKFGVNKP</sequence>
<dbReference type="OrthoDB" id="574287at2"/>
<evidence type="ECO:0000313" key="2">
    <source>
        <dbReference type="Proteomes" id="UP000003781"/>
    </source>
</evidence>
<keyword evidence="2" id="KW-1185">Reference proteome</keyword>
<organism evidence="1 2">
    <name type="scientific">Crocosphaera chwakensis CCY0110</name>
    <dbReference type="NCBI Taxonomy" id="391612"/>
    <lineage>
        <taxon>Bacteria</taxon>
        <taxon>Bacillati</taxon>
        <taxon>Cyanobacteriota</taxon>
        <taxon>Cyanophyceae</taxon>
        <taxon>Oscillatoriophycideae</taxon>
        <taxon>Chroococcales</taxon>
        <taxon>Aphanothecaceae</taxon>
        <taxon>Crocosphaera</taxon>
        <taxon>Crocosphaera chwakensis</taxon>
    </lineage>
</organism>
<dbReference type="AlphaFoldDB" id="A3IUS3"/>
<dbReference type="Proteomes" id="UP000003781">
    <property type="component" value="Unassembled WGS sequence"/>
</dbReference>
<reference evidence="1 2" key="1">
    <citation type="submission" date="2007-03" db="EMBL/GenBank/DDBJ databases">
        <authorList>
            <person name="Stal L."/>
            <person name="Ferriera S."/>
            <person name="Johnson J."/>
            <person name="Kravitz S."/>
            <person name="Beeson K."/>
            <person name="Sutton G."/>
            <person name="Rogers Y.-H."/>
            <person name="Friedman R."/>
            <person name="Frazier M."/>
            <person name="Venter J.C."/>
        </authorList>
    </citation>
    <scope>NUCLEOTIDE SEQUENCE [LARGE SCALE GENOMIC DNA]</scope>
    <source>
        <strain evidence="1 2">CCY0110</strain>
    </source>
</reference>
<evidence type="ECO:0008006" key="3">
    <source>
        <dbReference type="Google" id="ProtNLM"/>
    </source>
</evidence>
<evidence type="ECO:0000313" key="1">
    <source>
        <dbReference type="EMBL" id="EAZ89766.1"/>
    </source>
</evidence>
<accession>A3IUS3</accession>
<name>A3IUS3_9CHRO</name>
<dbReference type="Gene3D" id="1.10.4080.10">
    <property type="entry name" value="ADP-ribosylation/Crystallin J1"/>
    <property type="match status" value="1"/>
</dbReference>
<proteinExistence type="predicted"/>
<dbReference type="InterPro" id="IPR036705">
    <property type="entry name" value="Ribosyl_crysJ1_sf"/>
</dbReference>
<comment type="caution">
    <text evidence="1">The sequence shown here is derived from an EMBL/GenBank/DDBJ whole genome shotgun (WGS) entry which is preliminary data.</text>
</comment>
<gene>
    <name evidence="1" type="ORF">CY0110_29144</name>
</gene>
<protein>
    <recommendedName>
        <fullName evidence="3">ADP-ribosylglycohydrolase</fullName>
    </recommendedName>
</protein>